<accession>A0AAN7ZBK5</accession>
<protein>
    <submittedName>
        <fullName evidence="2">Uncharacterized protein</fullName>
    </submittedName>
</protein>
<feature type="compositionally biased region" description="Basic and acidic residues" evidence="1">
    <location>
        <begin position="33"/>
        <end position="45"/>
    </location>
</feature>
<keyword evidence="3" id="KW-1185">Reference proteome</keyword>
<dbReference type="EMBL" id="JAWHQM010000028">
    <property type="protein sequence ID" value="KAK5632993.1"/>
    <property type="molecule type" value="Genomic_DNA"/>
</dbReference>
<dbReference type="Proteomes" id="UP001305414">
    <property type="component" value="Unassembled WGS sequence"/>
</dbReference>
<comment type="caution">
    <text evidence="2">The sequence shown here is derived from an EMBL/GenBank/DDBJ whole genome shotgun (WGS) entry which is preliminary data.</text>
</comment>
<reference evidence="2 3" key="1">
    <citation type="submission" date="2023-10" db="EMBL/GenBank/DDBJ databases">
        <title>Draft genome sequence of Xylaria bambusicola isolate GMP-LS, the root and basal stem rot pathogen of sugarcane in Indonesia.</title>
        <authorList>
            <person name="Selvaraj P."/>
            <person name="Muralishankar V."/>
            <person name="Muruganantham S."/>
            <person name="Sp S."/>
            <person name="Haryani S."/>
            <person name="Lau K.J.X."/>
            <person name="Naqvi N.I."/>
        </authorList>
    </citation>
    <scope>NUCLEOTIDE SEQUENCE [LARGE SCALE GENOMIC DNA]</scope>
    <source>
        <strain evidence="2">GMP-LS</strain>
    </source>
</reference>
<organism evidence="2 3">
    <name type="scientific">Xylaria bambusicola</name>
    <dbReference type="NCBI Taxonomy" id="326684"/>
    <lineage>
        <taxon>Eukaryota</taxon>
        <taxon>Fungi</taxon>
        <taxon>Dikarya</taxon>
        <taxon>Ascomycota</taxon>
        <taxon>Pezizomycotina</taxon>
        <taxon>Sordariomycetes</taxon>
        <taxon>Xylariomycetidae</taxon>
        <taxon>Xylariales</taxon>
        <taxon>Xylariaceae</taxon>
        <taxon>Xylaria</taxon>
    </lineage>
</organism>
<dbReference type="AlphaFoldDB" id="A0AAN7ZBK5"/>
<sequence>MPMQLEADSHAALDDHVDDVEDGEGGAADGAEDGEHGDGPEDEGKVEVVADVVDAVSFRDGHSENDVHDHPYQHHVCAHAAVVVLLQLGLRGAWRGHLDAVAEVA</sequence>
<evidence type="ECO:0000313" key="2">
    <source>
        <dbReference type="EMBL" id="KAK5632993.1"/>
    </source>
</evidence>
<proteinExistence type="predicted"/>
<evidence type="ECO:0000256" key="1">
    <source>
        <dbReference type="SAM" id="MobiDB-lite"/>
    </source>
</evidence>
<gene>
    <name evidence="2" type="ORF">RRF57_008707</name>
</gene>
<evidence type="ECO:0000313" key="3">
    <source>
        <dbReference type="Proteomes" id="UP001305414"/>
    </source>
</evidence>
<feature type="region of interest" description="Disordered" evidence="1">
    <location>
        <begin position="1"/>
        <end position="45"/>
    </location>
</feature>
<name>A0AAN7ZBK5_9PEZI</name>